<feature type="domain" description="DUF2460" evidence="1">
    <location>
        <begin position="7"/>
        <end position="200"/>
    </location>
</feature>
<evidence type="ECO:0000313" key="2">
    <source>
        <dbReference type="EMBL" id="MDI9234311.1"/>
    </source>
</evidence>
<organism evidence="2 3">
    <name type="scientific">Limnohabitans lacus</name>
    <dbReference type="NCBI Taxonomy" id="3045173"/>
    <lineage>
        <taxon>Bacteria</taxon>
        <taxon>Pseudomonadati</taxon>
        <taxon>Pseudomonadota</taxon>
        <taxon>Betaproteobacteria</taxon>
        <taxon>Burkholderiales</taxon>
        <taxon>Comamonadaceae</taxon>
        <taxon>Limnohabitans</taxon>
    </lineage>
</organism>
<dbReference type="Pfam" id="PF09343">
    <property type="entry name" value="DUF2460"/>
    <property type="match status" value="1"/>
</dbReference>
<dbReference type="InterPro" id="IPR011740">
    <property type="entry name" value="DUF2460"/>
</dbReference>
<dbReference type="RefSeq" id="WP_283224685.1">
    <property type="nucleotide sequence ID" value="NZ_JASGBH010000007.1"/>
</dbReference>
<reference evidence="2" key="1">
    <citation type="submission" date="2023-05" db="EMBL/GenBank/DDBJ databases">
        <title>Limnohabitans sp. strain HM2-2 Genome sequencing and assembly.</title>
        <authorList>
            <person name="Jung Y."/>
        </authorList>
    </citation>
    <scope>NUCLEOTIDE SEQUENCE</scope>
    <source>
        <strain evidence="2">HM2-2</strain>
    </source>
</reference>
<gene>
    <name evidence="2" type="ORF">QLQ16_10730</name>
</gene>
<dbReference type="Proteomes" id="UP001431902">
    <property type="component" value="Unassembled WGS sequence"/>
</dbReference>
<proteinExistence type="predicted"/>
<sequence length="204" mass="22365">MTAAIFPTMPGLKWGTVKTPMWSTGIQKAASGRELRGAFYSFPRYKISLGYEVLRSGAQAELQAMVGFFNARKGSFESFLYLDPEDNAVVNQQFGVGVSGQTQYQLVRAYGGNVEPVLAPQLVVHGGADPVIMVNGVVQTSGCTVAEFGVVTFASAPAVGAVLSWSGSYYWRCRFMQDSADFDRFLYQLWALKKIELITLKDTE</sequence>
<dbReference type="EMBL" id="JASGBH010000007">
    <property type="protein sequence ID" value="MDI9234311.1"/>
    <property type="molecule type" value="Genomic_DNA"/>
</dbReference>
<evidence type="ECO:0000259" key="1">
    <source>
        <dbReference type="Pfam" id="PF09343"/>
    </source>
</evidence>
<keyword evidence="3" id="KW-1185">Reference proteome</keyword>
<comment type="caution">
    <text evidence="2">The sequence shown here is derived from an EMBL/GenBank/DDBJ whole genome shotgun (WGS) entry which is preliminary data.</text>
</comment>
<evidence type="ECO:0000313" key="3">
    <source>
        <dbReference type="Proteomes" id="UP001431902"/>
    </source>
</evidence>
<name>A0ABT6X862_9BURK</name>
<accession>A0ABT6X862</accession>
<protein>
    <submittedName>
        <fullName evidence="2">DUF2460 domain-containing protein</fullName>
    </submittedName>
</protein>